<keyword evidence="3" id="KW-1185">Reference proteome</keyword>
<feature type="region of interest" description="Disordered" evidence="1">
    <location>
        <begin position="1"/>
        <end position="37"/>
    </location>
</feature>
<gene>
    <name evidence="2" type="ORF">CALK_1720</name>
</gene>
<dbReference type="EMBL" id="ASJR01000014">
    <property type="protein sequence ID" value="ERP31373.1"/>
    <property type="molecule type" value="Genomic_DNA"/>
</dbReference>
<dbReference type="RefSeq" id="WP_022637158.1">
    <property type="nucleotide sequence ID" value="NZ_ASJR01000014.1"/>
</dbReference>
<comment type="caution">
    <text evidence="2">The sequence shown here is derived from an EMBL/GenBank/DDBJ whole genome shotgun (WGS) entry which is preliminary data.</text>
</comment>
<sequence length="99" mass="11213">MERKNYERSSTSSGVAGKTSKSTEVLPDSSRKTKRPSKTVAYKLSVLSAIAKLKKDDPTQIGAYLRSEGLFSKTVERWQQEQEQGLLNKHRAGNYYETR</sequence>
<dbReference type="OrthoDB" id="7282227at2"/>
<dbReference type="Proteomes" id="UP000017148">
    <property type="component" value="Unassembled WGS sequence"/>
</dbReference>
<reference evidence="2 3" key="1">
    <citation type="journal article" date="2013" name="Environ. Microbiol.">
        <title>Genome analysis of Chitinivibrio alkaliphilus gen. nov., sp. nov., a novel extremely haloalkaliphilic anaerobic chitinolytic bacterium from the candidate phylum Termite Group 3.</title>
        <authorList>
            <person name="Sorokin D.Y."/>
            <person name="Gumerov V.M."/>
            <person name="Rakitin A.L."/>
            <person name="Beletsky A.V."/>
            <person name="Damste J.S."/>
            <person name="Muyzer G."/>
            <person name="Mardanov A.V."/>
            <person name="Ravin N.V."/>
        </authorList>
    </citation>
    <scope>NUCLEOTIDE SEQUENCE [LARGE SCALE GENOMIC DNA]</scope>
    <source>
        <strain evidence="2 3">ACht1</strain>
    </source>
</reference>
<proteinExistence type="predicted"/>
<protein>
    <recommendedName>
        <fullName evidence="4">Transposase</fullName>
    </recommendedName>
</protein>
<evidence type="ECO:0000313" key="2">
    <source>
        <dbReference type="EMBL" id="ERP31373.1"/>
    </source>
</evidence>
<organism evidence="2 3">
    <name type="scientific">Chitinivibrio alkaliphilus ACht1</name>
    <dbReference type="NCBI Taxonomy" id="1313304"/>
    <lineage>
        <taxon>Bacteria</taxon>
        <taxon>Pseudomonadati</taxon>
        <taxon>Fibrobacterota</taxon>
        <taxon>Chitinivibrionia</taxon>
        <taxon>Chitinivibrionales</taxon>
        <taxon>Chitinivibrionaceae</taxon>
        <taxon>Chitinivibrio</taxon>
    </lineage>
</organism>
<evidence type="ECO:0000256" key="1">
    <source>
        <dbReference type="SAM" id="MobiDB-lite"/>
    </source>
</evidence>
<name>U7D612_9BACT</name>
<accession>U7D612</accession>
<evidence type="ECO:0008006" key="4">
    <source>
        <dbReference type="Google" id="ProtNLM"/>
    </source>
</evidence>
<dbReference type="AlphaFoldDB" id="U7D612"/>
<evidence type="ECO:0000313" key="3">
    <source>
        <dbReference type="Proteomes" id="UP000017148"/>
    </source>
</evidence>
<feature type="compositionally biased region" description="Polar residues" evidence="1">
    <location>
        <begin position="8"/>
        <end position="23"/>
    </location>
</feature>